<proteinExistence type="predicted"/>
<dbReference type="InterPro" id="IPR036388">
    <property type="entry name" value="WH-like_DNA-bd_sf"/>
</dbReference>
<dbReference type="Proteomes" id="UP000595362">
    <property type="component" value="Chromosome"/>
</dbReference>
<dbReference type="SUPFAM" id="SSF51206">
    <property type="entry name" value="cAMP-binding domain-like"/>
    <property type="match status" value="1"/>
</dbReference>
<dbReference type="GO" id="GO:0003677">
    <property type="term" value="F:DNA binding"/>
    <property type="evidence" value="ECO:0007669"/>
    <property type="project" value="UniProtKB-KW"/>
</dbReference>
<evidence type="ECO:0000256" key="3">
    <source>
        <dbReference type="ARBA" id="ARBA00023163"/>
    </source>
</evidence>
<dbReference type="InterPro" id="IPR014710">
    <property type="entry name" value="RmlC-like_jellyroll"/>
</dbReference>
<keyword evidence="3" id="KW-0804">Transcription</keyword>
<reference evidence="6 7" key="1">
    <citation type="submission" date="2020-07" db="EMBL/GenBank/DDBJ databases">
        <title>Huge and variable diversity of episymbiotic CPR bacteria and DPANN archaea in groundwater ecosystems.</title>
        <authorList>
            <person name="He C.Y."/>
            <person name="Keren R."/>
            <person name="Whittaker M."/>
            <person name="Farag I.F."/>
            <person name="Doudna J."/>
            <person name="Cate J.H.D."/>
            <person name="Banfield J.F."/>
        </authorList>
    </citation>
    <scope>NUCLEOTIDE SEQUENCE [LARGE SCALE GENOMIC DNA]</scope>
    <source>
        <strain evidence="6">NC_groundwater_70_Ag_B-0.1um_54_66</strain>
    </source>
</reference>
<dbReference type="Gene3D" id="2.60.120.10">
    <property type="entry name" value="Jelly Rolls"/>
    <property type="match status" value="1"/>
</dbReference>
<dbReference type="PANTHER" id="PTHR24567:SF74">
    <property type="entry name" value="HTH-TYPE TRANSCRIPTIONAL REGULATOR ARCR"/>
    <property type="match status" value="1"/>
</dbReference>
<name>A0A7T5R4A4_9BACT</name>
<dbReference type="GO" id="GO:0005829">
    <property type="term" value="C:cytosol"/>
    <property type="evidence" value="ECO:0007669"/>
    <property type="project" value="TreeGrafter"/>
</dbReference>
<evidence type="ECO:0000256" key="2">
    <source>
        <dbReference type="ARBA" id="ARBA00023125"/>
    </source>
</evidence>
<dbReference type="PANTHER" id="PTHR24567">
    <property type="entry name" value="CRP FAMILY TRANSCRIPTIONAL REGULATORY PROTEIN"/>
    <property type="match status" value="1"/>
</dbReference>
<protein>
    <submittedName>
        <fullName evidence="6">Crp/Fnr family transcriptional regulator</fullName>
    </submittedName>
</protein>
<dbReference type="Pfam" id="PF00027">
    <property type="entry name" value="cNMP_binding"/>
    <property type="match status" value="1"/>
</dbReference>
<dbReference type="CDD" id="cd00038">
    <property type="entry name" value="CAP_ED"/>
    <property type="match status" value="1"/>
</dbReference>
<evidence type="ECO:0000313" key="6">
    <source>
        <dbReference type="EMBL" id="QQG37298.1"/>
    </source>
</evidence>
<dbReference type="PROSITE" id="PS50042">
    <property type="entry name" value="CNMP_BINDING_3"/>
    <property type="match status" value="1"/>
</dbReference>
<dbReference type="PROSITE" id="PS51063">
    <property type="entry name" value="HTH_CRP_2"/>
    <property type="match status" value="1"/>
</dbReference>
<evidence type="ECO:0000313" key="7">
    <source>
        <dbReference type="Proteomes" id="UP000595362"/>
    </source>
</evidence>
<dbReference type="InterPro" id="IPR036390">
    <property type="entry name" value="WH_DNA-bd_sf"/>
</dbReference>
<feature type="domain" description="Cyclic nucleotide-binding" evidence="4">
    <location>
        <begin position="12"/>
        <end position="116"/>
    </location>
</feature>
<dbReference type="SMART" id="SM00100">
    <property type="entry name" value="cNMP"/>
    <property type="match status" value="1"/>
</dbReference>
<evidence type="ECO:0000256" key="1">
    <source>
        <dbReference type="ARBA" id="ARBA00023015"/>
    </source>
</evidence>
<gene>
    <name evidence="6" type="ORF">HYS17_05930</name>
</gene>
<accession>A0A7T5R4A4</accession>
<dbReference type="SUPFAM" id="SSF46785">
    <property type="entry name" value="Winged helix' DNA-binding domain"/>
    <property type="match status" value="1"/>
</dbReference>
<keyword evidence="2" id="KW-0238">DNA-binding</keyword>
<dbReference type="InterPro" id="IPR012318">
    <property type="entry name" value="HTH_CRP"/>
</dbReference>
<dbReference type="InterPro" id="IPR000595">
    <property type="entry name" value="cNMP-bd_dom"/>
</dbReference>
<sequence>MNTANALKKTALFSGMDDEKVALFASKSLVRHYEKGEELFAMGDQAASFFFIIDGWVKLYRITREGEESIINVFAPHETFAEAAVFGPMQRYPVNAQAVEDTTLLEIPRSLFVETIRADSDLAISILGAIAAKQHYLIQQIEQLTVREAPQRIGTFLLRLCPPGATRNIEVALPYDKSLIARRLNIQPETFSRAFKKLEPHGVHLQGRVAVIEEIGRLAAFCDVEDRDKPC</sequence>
<dbReference type="InterPro" id="IPR018490">
    <property type="entry name" value="cNMP-bd_dom_sf"/>
</dbReference>
<evidence type="ECO:0000259" key="5">
    <source>
        <dbReference type="PROSITE" id="PS51063"/>
    </source>
</evidence>
<feature type="domain" description="HTH crp-type" evidence="5">
    <location>
        <begin position="147"/>
        <end position="216"/>
    </location>
</feature>
<dbReference type="SMART" id="SM00419">
    <property type="entry name" value="HTH_CRP"/>
    <property type="match status" value="1"/>
</dbReference>
<evidence type="ECO:0000259" key="4">
    <source>
        <dbReference type="PROSITE" id="PS50042"/>
    </source>
</evidence>
<dbReference type="AlphaFoldDB" id="A0A7T5R4A4"/>
<dbReference type="Gene3D" id="1.10.10.10">
    <property type="entry name" value="Winged helix-like DNA-binding domain superfamily/Winged helix DNA-binding domain"/>
    <property type="match status" value="1"/>
</dbReference>
<dbReference type="InterPro" id="IPR050397">
    <property type="entry name" value="Env_Response_Regulators"/>
</dbReference>
<dbReference type="EMBL" id="CP066681">
    <property type="protein sequence ID" value="QQG37298.1"/>
    <property type="molecule type" value="Genomic_DNA"/>
</dbReference>
<keyword evidence="1" id="KW-0805">Transcription regulation</keyword>
<dbReference type="GO" id="GO:0003700">
    <property type="term" value="F:DNA-binding transcription factor activity"/>
    <property type="evidence" value="ECO:0007669"/>
    <property type="project" value="TreeGrafter"/>
</dbReference>
<dbReference type="Pfam" id="PF13545">
    <property type="entry name" value="HTH_Crp_2"/>
    <property type="match status" value="1"/>
</dbReference>
<organism evidence="6 7">
    <name type="scientific">Micavibrio aeruginosavorus</name>
    <dbReference type="NCBI Taxonomy" id="349221"/>
    <lineage>
        <taxon>Bacteria</taxon>
        <taxon>Pseudomonadati</taxon>
        <taxon>Bdellovibrionota</taxon>
        <taxon>Bdellovibrionia</taxon>
        <taxon>Bdellovibrionales</taxon>
        <taxon>Pseudobdellovibrionaceae</taxon>
        <taxon>Micavibrio</taxon>
    </lineage>
</organism>